<comment type="caution">
    <text evidence="1">The sequence shown here is derived from an EMBL/GenBank/DDBJ whole genome shotgun (WGS) entry which is preliminary data.</text>
</comment>
<dbReference type="EMBL" id="JAABOA010000290">
    <property type="protein sequence ID" value="KAF9584949.1"/>
    <property type="molecule type" value="Genomic_DNA"/>
</dbReference>
<keyword evidence="2" id="KW-1185">Reference proteome</keyword>
<evidence type="ECO:0000313" key="1">
    <source>
        <dbReference type="EMBL" id="KAF9584949.1"/>
    </source>
</evidence>
<reference evidence="1" key="1">
    <citation type="journal article" date="2020" name="Fungal Divers.">
        <title>Resolving the Mortierellaceae phylogeny through synthesis of multi-gene phylogenetics and phylogenomics.</title>
        <authorList>
            <person name="Vandepol N."/>
            <person name="Liber J."/>
            <person name="Desiro A."/>
            <person name="Na H."/>
            <person name="Kennedy M."/>
            <person name="Barry K."/>
            <person name="Grigoriev I.V."/>
            <person name="Miller A.N."/>
            <person name="O'Donnell K."/>
            <person name="Stajich J.E."/>
            <person name="Bonito G."/>
        </authorList>
    </citation>
    <scope>NUCLEOTIDE SEQUENCE</scope>
    <source>
        <strain evidence="1">KOD1015</strain>
    </source>
</reference>
<dbReference type="AlphaFoldDB" id="A0A9P6KGR0"/>
<dbReference type="OrthoDB" id="2400280at2759"/>
<name>A0A9P6KGR0_9FUNG</name>
<dbReference type="Proteomes" id="UP000780801">
    <property type="component" value="Unassembled WGS sequence"/>
</dbReference>
<proteinExistence type="predicted"/>
<organism evidence="1 2">
    <name type="scientific">Lunasporangiospora selenospora</name>
    <dbReference type="NCBI Taxonomy" id="979761"/>
    <lineage>
        <taxon>Eukaryota</taxon>
        <taxon>Fungi</taxon>
        <taxon>Fungi incertae sedis</taxon>
        <taxon>Mucoromycota</taxon>
        <taxon>Mortierellomycotina</taxon>
        <taxon>Mortierellomycetes</taxon>
        <taxon>Mortierellales</taxon>
        <taxon>Mortierellaceae</taxon>
        <taxon>Lunasporangiospora</taxon>
    </lineage>
</organism>
<gene>
    <name evidence="1" type="ORF">BGW38_004542</name>
</gene>
<protein>
    <submittedName>
        <fullName evidence="1">Uncharacterized protein</fullName>
    </submittedName>
</protein>
<sequence length="234" mass="25952">MNSEDCQAESLNRMSPQTPLLHSQVLASNASYQTDIPIGVSHEVPLETSSESRIISGVEAQKLPVPQFESDKTALTLNNLLKERIVVKVDQLSADIPKRSRRIVVLYSVEPSEEEPPECHVVATVLSFKSDLHVELVLPEPFQMDLFDRQNYAKIQINDSPLASQKSLVLDDTWARIQPKSYDESSSSDGCDAMDEVSQALKDECDRLGSILEDINRNSAGELAPLELNGRMST</sequence>
<accession>A0A9P6KGR0</accession>
<evidence type="ECO:0000313" key="2">
    <source>
        <dbReference type="Proteomes" id="UP000780801"/>
    </source>
</evidence>